<organism evidence="3">
    <name type="scientific">Hymenolepis diminuta</name>
    <name type="common">Rat tapeworm</name>
    <dbReference type="NCBI Taxonomy" id="6216"/>
    <lineage>
        <taxon>Eukaryota</taxon>
        <taxon>Metazoa</taxon>
        <taxon>Spiralia</taxon>
        <taxon>Lophotrochozoa</taxon>
        <taxon>Platyhelminthes</taxon>
        <taxon>Cestoda</taxon>
        <taxon>Eucestoda</taxon>
        <taxon>Cyclophyllidea</taxon>
        <taxon>Hymenolepididae</taxon>
        <taxon>Hymenolepis</taxon>
    </lineage>
</organism>
<evidence type="ECO:0000313" key="1">
    <source>
        <dbReference type="EMBL" id="VDL59794.1"/>
    </source>
</evidence>
<protein>
    <submittedName>
        <fullName evidence="1 3">Uncharacterized protein</fullName>
    </submittedName>
</protein>
<reference evidence="3" key="1">
    <citation type="submission" date="2017-02" db="UniProtKB">
        <authorList>
            <consortium name="WormBaseParasite"/>
        </authorList>
    </citation>
    <scope>IDENTIFICATION</scope>
</reference>
<reference evidence="1 2" key="2">
    <citation type="submission" date="2018-11" db="EMBL/GenBank/DDBJ databases">
        <authorList>
            <consortium name="Pathogen Informatics"/>
        </authorList>
    </citation>
    <scope>NUCLEOTIDE SEQUENCE [LARGE SCALE GENOMIC DNA]</scope>
</reference>
<accession>A0A0R3SQU6</accession>
<sequence length="238" mass="27357">MRSRSAVICNEKDLEKSKRAQLRNISPARKRLLIRTPEKCEEDFDNAAQKLKPIGSRMAVEILRANSSLCFQFVEKASRISNSVGIGNILDLENNHVYLYKQKKLDENTKRELSTLDENPTESLAKAVAVCAVCPNDTQTCQFCVSTTPTSAPLKKTVTCYDNYHHHADFLKQDLPCCIQKLFDEPAELHLGVHYLRPIVDCPIKIRYIAVRSDAIVIKRQFRKLRWGEKLMRKLRHM</sequence>
<evidence type="ECO:0000313" key="3">
    <source>
        <dbReference type="WBParaSite" id="HDID_0000747801-mRNA-1"/>
    </source>
</evidence>
<dbReference type="AlphaFoldDB" id="A0A0R3SQU6"/>
<name>A0A0R3SQU6_HYMDI</name>
<proteinExistence type="predicted"/>
<dbReference type="OrthoDB" id="10362594at2759"/>
<evidence type="ECO:0000313" key="2">
    <source>
        <dbReference type="Proteomes" id="UP000274504"/>
    </source>
</evidence>
<dbReference type="WBParaSite" id="HDID_0000747801-mRNA-1">
    <property type="protein sequence ID" value="HDID_0000747801-mRNA-1"/>
    <property type="gene ID" value="HDID_0000747801"/>
</dbReference>
<gene>
    <name evidence="1" type="ORF">HDID_LOCUS7476</name>
</gene>
<dbReference type="Proteomes" id="UP000274504">
    <property type="component" value="Unassembled WGS sequence"/>
</dbReference>
<dbReference type="EMBL" id="UYSG01010938">
    <property type="protein sequence ID" value="VDL59794.1"/>
    <property type="molecule type" value="Genomic_DNA"/>
</dbReference>